<evidence type="ECO:0000313" key="1">
    <source>
        <dbReference type="EMBL" id="SDG56453.1"/>
    </source>
</evidence>
<proteinExistence type="predicted"/>
<protein>
    <submittedName>
        <fullName evidence="1">Uncharacterized protein</fullName>
    </submittedName>
</protein>
<keyword evidence="2" id="KW-1185">Reference proteome</keyword>
<name>A0A1G7V9L8_9PSEU</name>
<sequence length="34" mass="3373">MVRKTGGGGCYGGGEITISAEELDVLTGEDDNAG</sequence>
<dbReference type="AlphaFoldDB" id="A0A1G7V9L8"/>
<evidence type="ECO:0000313" key="2">
    <source>
        <dbReference type="Proteomes" id="UP000199623"/>
    </source>
</evidence>
<accession>A0A1G7V9L8</accession>
<dbReference type="STRING" id="200378.SAMN05216553_10999"/>
<gene>
    <name evidence="1" type="ORF">SAMN05216553_10999</name>
</gene>
<organism evidence="1 2">
    <name type="scientific">Lentzea fradiae</name>
    <dbReference type="NCBI Taxonomy" id="200378"/>
    <lineage>
        <taxon>Bacteria</taxon>
        <taxon>Bacillati</taxon>
        <taxon>Actinomycetota</taxon>
        <taxon>Actinomycetes</taxon>
        <taxon>Pseudonocardiales</taxon>
        <taxon>Pseudonocardiaceae</taxon>
        <taxon>Lentzea</taxon>
    </lineage>
</organism>
<reference evidence="2" key="1">
    <citation type="submission" date="2016-10" db="EMBL/GenBank/DDBJ databases">
        <authorList>
            <person name="Varghese N."/>
            <person name="Submissions S."/>
        </authorList>
    </citation>
    <scope>NUCLEOTIDE SEQUENCE [LARGE SCALE GENOMIC DNA]</scope>
    <source>
        <strain evidence="2">CGMCC 4.3506</strain>
    </source>
</reference>
<dbReference type="Proteomes" id="UP000199623">
    <property type="component" value="Unassembled WGS sequence"/>
</dbReference>
<dbReference type="EMBL" id="FNCC01000009">
    <property type="protein sequence ID" value="SDG56453.1"/>
    <property type="molecule type" value="Genomic_DNA"/>
</dbReference>